<sequence length="147" mass="15292">MALIDWTILIPVGVLLIATICDLRTREIPDTLSLVLIGWGLLAKLLGWITLPWLALGLGVVLGLATTLPFFWAGGLGGGDVKLIVALGLVIGPVGLTITLFGMALAGGGLALLAFARGQKDYAYVPAILAGLLLCILCEVYIGKNLV</sequence>
<comment type="caution">
    <text evidence="8">The sequence shown here is derived from an EMBL/GenBank/DDBJ whole genome shotgun (WGS) entry which is preliminary data.</text>
</comment>
<dbReference type="AlphaFoldDB" id="A0A2S8G153"/>
<evidence type="ECO:0000256" key="2">
    <source>
        <dbReference type="ARBA" id="ARBA00022475"/>
    </source>
</evidence>
<dbReference type="RefSeq" id="WP_105353108.1">
    <property type="nucleotide sequence ID" value="NZ_PUIB01000011.1"/>
</dbReference>
<feature type="transmembrane region" description="Helical" evidence="6">
    <location>
        <begin position="31"/>
        <end position="49"/>
    </location>
</feature>
<dbReference type="GO" id="GO:0004190">
    <property type="term" value="F:aspartic-type endopeptidase activity"/>
    <property type="evidence" value="ECO:0007669"/>
    <property type="project" value="InterPro"/>
</dbReference>
<dbReference type="InterPro" id="IPR000045">
    <property type="entry name" value="Prepilin_IV_endopep_pep"/>
</dbReference>
<organism evidence="8 9">
    <name type="scientific">Blastopirellula marina</name>
    <dbReference type="NCBI Taxonomy" id="124"/>
    <lineage>
        <taxon>Bacteria</taxon>
        <taxon>Pseudomonadati</taxon>
        <taxon>Planctomycetota</taxon>
        <taxon>Planctomycetia</taxon>
        <taxon>Pirellulales</taxon>
        <taxon>Pirellulaceae</taxon>
        <taxon>Blastopirellula</taxon>
    </lineage>
</organism>
<evidence type="ECO:0000256" key="5">
    <source>
        <dbReference type="ARBA" id="ARBA00023136"/>
    </source>
</evidence>
<feature type="transmembrane region" description="Helical" evidence="6">
    <location>
        <begin position="83"/>
        <end position="116"/>
    </location>
</feature>
<dbReference type="Proteomes" id="UP000239388">
    <property type="component" value="Unassembled WGS sequence"/>
</dbReference>
<dbReference type="OrthoDB" id="284133at2"/>
<dbReference type="EMBL" id="PUIB01000011">
    <property type="protein sequence ID" value="PQO38040.1"/>
    <property type="molecule type" value="Genomic_DNA"/>
</dbReference>
<feature type="transmembrane region" description="Helical" evidence="6">
    <location>
        <begin position="55"/>
        <end position="76"/>
    </location>
</feature>
<keyword evidence="3 6" id="KW-0812">Transmembrane</keyword>
<keyword evidence="2" id="KW-1003">Cell membrane</keyword>
<keyword evidence="5 6" id="KW-0472">Membrane</keyword>
<dbReference type="GO" id="GO:0005886">
    <property type="term" value="C:plasma membrane"/>
    <property type="evidence" value="ECO:0007669"/>
    <property type="project" value="UniProtKB-SubCell"/>
</dbReference>
<dbReference type="Gene3D" id="1.20.120.1220">
    <property type="match status" value="1"/>
</dbReference>
<feature type="domain" description="Prepilin type IV endopeptidase peptidase" evidence="7">
    <location>
        <begin position="12"/>
        <end position="111"/>
    </location>
</feature>
<proteinExistence type="predicted"/>
<dbReference type="PANTHER" id="PTHR36506">
    <property type="entry name" value="PREFLAGELLIN PEPTIDASE"/>
    <property type="match status" value="1"/>
</dbReference>
<evidence type="ECO:0000259" key="7">
    <source>
        <dbReference type="Pfam" id="PF01478"/>
    </source>
</evidence>
<protein>
    <recommendedName>
        <fullName evidence="7">Prepilin type IV endopeptidase peptidase domain-containing protein</fullName>
    </recommendedName>
</protein>
<feature type="transmembrane region" description="Helical" evidence="6">
    <location>
        <begin position="122"/>
        <end position="142"/>
    </location>
</feature>
<dbReference type="InterPro" id="IPR052218">
    <property type="entry name" value="Preflagellin_Peptidase"/>
</dbReference>
<evidence type="ECO:0000256" key="4">
    <source>
        <dbReference type="ARBA" id="ARBA00022989"/>
    </source>
</evidence>
<comment type="subcellular location">
    <subcellularLocation>
        <location evidence="1">Cell membrane</location>
        <topology evidence="1">Multi-pass membrane protein</topology>
    </subcellularLocation>
</comment>
<gene>
    <name evidence="8" type="ORF">C5Y98_08115</name>
</gene>
<dbReference type="PANTHER" id="PTHR36506:SF1">
    <property type="entry name" value="PREFLAGELLIN PEPTIDASE"/>
    <property type="match status" value="1"/>
</dbReference>
<evidence type="ECO:0000313" key="9">
    <source>
        <dbReference type="Proteomes" id="UP000239388"/>
    </source>
</evidence>
<evidence type="ECO:0000313" key="8">
    <source>
        <dbReference type="EMBL" id="PQO38040.1"/>
    </source>
</evidence>
<reference evidence="8 9" key="1">
    <citation type="submission" date="2018-02" db="EMBL/GenBank/DDBJ databases">
        <title>Comparative genomes isolates from brazilian mangrove.</title>
        <authorList>
            <person name="Araujo J.E."/>
            <person name="Taketani R.G."/>
            <person name="Silva M.C.P."/>
            <person name="Loureco M.V."/>
            <person name="Andreote F.D."/>
        </authorList>
    </citation>
    <scope>NUCLEOTIDE SEQUENCE [LARGE SCALE GENOMIC DNA]</scope>
    <source>
        <strain evidence="8 9">NAP PRIS-MGV</strain>
    </source>
</reference>
<name>A0A2S8G153_9BACT</name>
<evidence type="ECO:0000256" key="3">
    <source>
        <dbReference type="ARBA" id="ARBA00022692"/>
    </source>
</evidence>
<evidence type="ECO:0000256" key="1">
    <source>
        <dbReference type="ARBA" id="ARBA00004651"/>
    </source>
</evidence>
<dbReference type="Pfam" id="PF01478">
    <property type="entry name" value="Peptidase_A24"/>
    <property type="match status" value="1"/>
</dbReference>
<evidence type="ECO:0000256" key="6">
    <source>
        <dbReference type="SAM" id="Phobius"/>
    </source>
</evidence>
<feature type="transmembrane region" description="Helical" evidence="6">
    <location>
        <begin position="6"/>
        <end position="24"/>
    </location>
</feature>
<keyword evidence="4 6" id="KW-1133">Transmembrane helix</keyword>
<accession>A0A2S8G153</accession>